<dbReference type="Gene3D" id="3.30.70.270">
    <property type="match status" value="1"/>
</dbReference>
<dbReference type="InterPro" id="IPR035965">
    <property type="entry name" value="PAS-like_dom_sf"/>
</dbReference>
<evidence type="ECO:0000313" key="7">
    <source>
        <dbReference type="EMBL" id="SEL26186.1"/>
    </source>
</evidence>
<dbReference type="Gene3D" id="3.20.20.450">
    <property type="entry name" value="EAL domain"/>
    <property type="match status" value="1"/>
</dbReference>
<dbReference type="SMART" id="SM00091">
    <property type="entry name" value="PAS"/>
    <property type="match status" value="2"/>
</dbReference>
<feature type="coiled-coil region" evidence="2">
    <location>
        <begin position="43"/>
        <end position="77"/>
    </location>
</feature>
<feature type="domain" description="GGDEF" evidence="6">
    <location>
        <begin position="343"/>
        <end position="476"/>
    </location>
</feature>
<feature type="domain" description="EAL" evidence="5">
    <location>
        <begin position="485"/>
        <end position="738"/>
    </location>
</feature>
<organism evidence="7 8">
    <name type="scientific">Ectothiorhodospira marina</name>
    <dbReference type="NCBI Taxonomy" id="1396821"/>
    <lineage>
        <taxon>Bacteria</taxon>
        <taxon>Pseudomonadati</taxon>
        <taxon>Pseudomonadota</taxon>
        <taxon>Gammaproteobacteria</taxon>
        <taxon>Chromatiales</taxon>
        <taxon>Ectothiorhodospiraceae</taxon>
        <taxon>Ectothiorhodospira</taxon>
    </lineage>
</organism>
<dbReference type="Pfam" id="PF00563">
    <property type="entry name" value="EAL"/>
    <property type="match status" value="1"/>
</dbReference>
<dbReference type="InterPro" id="IPR043128">
    <property type="entry name" value="Rev_trsase/Diguanyl_cyclase"/>
</dbReference>
<protein>
    <submittedName>
        <fullName evidence="7">PAS domain S-box-containing protein/diguanylate cyclase (GGDEF) domain-containing protein</fullName>
    </submittedName>
</protein>
<proteinExistence type="predicted"/>
<dbReference type="Pfam" id="PF08448">
    <property type="entry name" value="PAS_4"/>
    <property type="match status" value="1"/>
</dbReference>
<dbReference type="Pfam" id="PF00990">
    <property type="entry name" value="GGDEF"/>
    <property type="match status" value="1"/>
</dbReference>
<dbReference type="Gene3D" id="3.30.450.20">
    <property type="entry name" value="PAS domain"/>
    <property type="match status" value="2"/>
</dbReference>
<evidence type="ECO:0000259" key="6">
    <source>
        <dbReference type="PROSITE" id="PS50887"/>
    </source>
</evidence>
<keyword evidence="2" id="KW-0175">Coiled coil</keyword>
<dbReference type="PROSITE" id="PS50112">
    <property type="entry name" value="PAS"/>
    <property type="match status" value="2"/>
</dbReference>
<dbReference type="SUPFAM" id="SSF141868">
    <property type="entry name" value="EAL domain-like"/>
    <property type="match status" value="1"/>
</dbReference>
<dbReference type="InterPro" id="IPR000014">
    <property type="entry name" value="PAS"/>
</dbReference>
<dbReference type="CDD" id="cd01949">
    <property type="entry name" value="GGDEF"/>
    <property type="match status" value="1"/>
</dbReference>
<dbReference type="InterPro" id="IPR029787">
    <property type="entry name" value="Nucleotide_cyclase"/>
</dbReference>
<keyword evidence="8" id="KW-1185">Reference proteome</keyword>
<dbReference type="OrthoDB" id="7053140at2"/>
<feature type="domain" description="PAS" evidence="4">
    <location>
        <begin position="67"/>
        <end position="137"/>
    </location>
</feature>
<dbReference type="InterPro" id="IPR013656">
    <property type="entry name" value="PAS_4"/>
</dbReference>
<name>A0A1H7NS00_9GAMM</name>
<accession>A0A1H7NS00</accession>
<dbReference type="NCBIfam" id="TIGR00229">
    <property type="entry name" value="sensory_box"/>
    <property type="match status" value="2"/>
</dbReference>
<dbReference type="SMART" id="SM00267">
    <property type="entry name" value="GGDEF"/>
    <property type="match status" value="1"/>
</dbReference>
<evidence type="ECO:0000256" key="3">
    <source>
        <dbReference type="SAM" id="MobiDB-lite"/>
    </source>
</evidence>
<feature type="compositionally biased region" description="Basic and acidic residues" evidence="3">
    <location>
        <begin position="1"/>
        <end position="21"/>
    </location>
</feature>
<evidence type="ECO:0000256" key="2">
    <source>
        <dbReference type="SAM" id="Coils"/>
    </source>
</evidence>
<dbReference type="GO" id="GO:0003824">
    <property type="term" value="F:catalytic activity"/>
    <property type="evidence" value="ECO:0007669"/>
    <property type="project" value="UniProtKB-ARBA"/>
</dbReference>
<dbReference type="FunFam" id="3.30.70.270:FF:000001">
    <property type="entry name" value="Diguanylate cyclase domain protein"/>
    <property type="match status" value="1"/>
</dbReference>
<dbReference type="InterPro" id="IPR001633">
    <property type="entry name" value="EAL_dom"/>
</dbReference>
<evidence type="ECO:0000259" key="5">
    <source>
        <dbReference type="PROSITE" id="PS50883"/>
    </source>
</evidence>
<evidence type="ECO:0000256" key="1">
    <source>
        <dbReference type="ARBA" id="ARBA00001946"/>
    </source>
</evidence>
<dbReference type="SUPFAM" id="SSF55073">
    <property type="entry name" value="Nucleotide cyclase"/>
    <property type="match status" value="1"/>
</dbReference>
<dbReference type="InterPro" id="IPR052155">
    <property type="entry name" value="Biofilm_reg_signaling"/>
</dbReference>
<gene>
    <name evidence="7" type="ORF">SAMN05444515_11278</name>
</gene>
<dbReference type="SUPFAM" id="SSF55785">
    <property type="entry name" value="PYP-like sensor domain (PAS domain)"/>
    <property type="match status" value="2"/>
</dbReference>
<dbReference type="InterPro" id="IPR000160">
    <property type="entry name" value="GGDEF_dom"/>
</dbReference>
<dbReference type="Pfam" id="PF13426">
    <property type="entry name" value="PAS_9"/>
    <property type="match status" value="1"/>
</dbReference>
<dbReference type="PROSITE" id="PS50887">
    <property type="entry name" value="GGDEF"/>
    <property type="match status" value="1"/>
</dbReference>
<comment type="cofactor">
    <cofactor evidence="1">
        <name>Mg(2+)</name>
        <dbReference type="ChEBI" id="CHEBI:18420"/>
    </cofactor>
</comment>
<dbReference type="InterPro" id="IPR035919">
    <property type="entry name" value="EAL_sf"/>
</dbReference>
<dbReference type="PANTHER" id="PTHR44757">
    <property type="entry name" value="DIGUANYLATE CYCLASE DGCP"/>
    <property type="match status" value="1"/>
</dbReference>
<feature type="region of interest" description="Disordered" evidence="3">
    <location>
        <begin position="1"/>
        <end position="35"/>
    </location>
</feature>
<dbReference type="STRING" id="1396821.SAMN05444515_11278"/>
<feature type="domain" description="PAS" evidence="4">
    <location>
        <begin position="186"/>
        <end position="243"/>
    </location>
</feature>
<dbReference type="NCBIfam" id="TIGR00254">
    <property type="entry name" value="GGDEF"/>
    <property type="match status" value="1"/>
</dbReference>
<sequence>MTSDIPRDAGELRRKAEEALKQRRHPSGSAPDQDNLRALVHELQVHQIELEMQNEALQQARDEAERTRDLFEQLYDHAPVAYFSLDPEGVILRTNLTAARLLDIPRQALVNRRLALFVAQDQRGLFLDLLNQAFAGKYTQRHELTIHPASGGDRVLQIEAGIHPMETAHCLLAGTDITAMVEDRRALRVAASVYEALDEAVMISDAHQRIVSVNPAFTRLTGYAAHETHDQSTGLIRAHREPEAFDEHLQRSLNTTGHWQGEIWHRHKSGGDYMAWAAIHLLKDDQCRPMRCITVFRDITEQRRAEEAIWRQANFDSLTGLPNRQLFQDRLRQGITRVRRHGQFLALLFLDLDKFKEVNDRFGHDVGDAVLVEAARRISRHVRKSDTIARLSGDEFTVIMGDLSGEAGVDDLAGKIITAMDQPFMVEGHELSLSASIGVAFCPADGVELKDLLRAADQAMYAAKQAGGRRLRHYSSQGNAALELRNALMSDLPGALEQGQFLLHFQPIIQLETKRTVMIEALLRWDHPERGMLHAGQFLGVAQECSLVRQIDQWVFQESLAVIKRLNAERGREQQPLQVAINESAHRFVDAQGVDAWKAQLESSGVAPESVVIEITERLLQEDGEQVYDWFAQVHGSGLKIALSQFGISRTGIPYLQRYPIDMLKIDHEFVQNMPNHATDQTIVTTLINMAHRLGLRVIAEGVETPAQRELLMAAGCDYAQGHLFGKPLPARELSASP</sequence>
<dbReference type="EMBL" id="FOAA01000012">
    <property type="protein sequence ID" value="SEL26186.1"/>
    <property type="molecule type" value="Genomic_DNA"/>
</dbReference>
<dbReference type="PROSITE" id="PS50883">
    <property type="entry name" value="EAL"/>
    <property type="match status" value="1"/>
</dbReference>
<dbReference type="AlphaFoldDB" id="A0A1H7NS00"/>
<dbReference type="CDD" id="cd00130">
    <property type="entry name" value="PAS"/>
    <property type="match status" value="1"/>
</dbReference>
<evidence type="ECO:0000259" key="4">
    <source>
        <dbReference type="PROSITE" id="PS50112"/>
    </source>
</evidence>
<dbReference type="Proteomes" id="UP000199256">
    <property type="component" value="Unassembled WGS sequence"/>
</dbReference>
<evidence type="ECO:0000313" key="8">
    <source>
        <dbReference type="Proteomes" id="UP000199256"/>
    </source>
</evidence>
<dbReference type="SMART" id="SM00052">
    <property type="entry name" value="EAL"/>
    <property type="match status" value="1"/>
</dbReference>
<dbReference type="CDD" id="cd01948">
    <property type="entry name" value="EAL"/>
    <property type="match status" value="1"/>
</dbReference>
<reference evidence="8" key="1">
    <citation type="submission" date="2016-10" db="EMBL/GenBank/DDBJ databases">
        <authorList>
            <person name="Varghese N."/>
            <person name="Submissions S."/>
        </authorList>
    </citation>
    <scope>NUCLEOTIDE SEQUENCE [LARGE SCALE GENOMIC DNA]</scope>
    <source>
        <strain evidence="8">DSM 241</strain>
    </source>
</reference>
<dbReference type="PANTHER" id="PTHR44757:SF2">
    <property type="entry name" value="BIOFILM ARCHITECTURE MAINTENANCE PROTEIN MBAA"/>
    <property type="match status" value="1"/>
</dbReference>
<dbReference type="RefSeq" id="WP_090254308.1">
    <property type="nucleotide sequence ID" value="NZ_FOAA01000012.1"/>
</dbReference>